<protein>
    <recommendedName>
        <fullName evidence="3">EcsC family protein</fullName>
    </recommendedName>
</protein>
<dbReference type="Proteomes" id="UP000307244">
    <property type="component" value="Unassembled WGS sequence"/>
</dbReference>
<keyword evidence="2" id="KW-1185">Reference proteome</keyword>
<proteinExistence type="predicted"/>
<comment type="caution">
    <text evidence="1">The sequence shown here is derived from an EMBL/GenBank/DDBJ whole genome shotgun (WGS) entry which is preliminary data.</text>
</comment>
<gene>
    <name evidence="1" type="ORF">FA047_04690</name>
</gene>
<reference evidence="1 2" key="1">
    <citation type="submission" date="2019-04" db="EMBL/GenBank/DDBJ databases">
        <title>Pedobacter sp. RP-3-15 sp. nov., isolated from Arctic soil.</title>
        <authorList>
            <person name="Dahal R.H."/>
            <person name="Kim D.-U."/>
        </authorList>
    </citation>
    <scope>NUCLEOTIDE SEQUENCE [LARGE SCALE GENOMIC DNA]</scope>
    <source>
        <strain evidence="1 2">RP-3-15</strain>
    </source>
</reference>
<dbReference type="OrthoDB" id="792600at2"/>
<dbReference type="AlphaFoldDB" id="A0A4U1CUM4"/>
<name>A0A4U1CUM4_9SPHI</name>
<accession>A0A4U1CUM4</accession>
<sequence>MKKGFSLSRVKSGIKFGFNELSKGGFKQIFSQIDQLGIKKGVDTIGIDRFVNQCALMAAGSGLITGAGGISTMAIGIPLDVINLITQQFRVTLAVSYHNTGRYKIRFEDFFKIVASSVKADTGLAISKNIMEEVAEKIILNVGSKTAQRLIPIVGGAIGGTVNYLFIKGVAKTLQKVDKN</sequence>
<evidence type="ECO:0008006" key="3">
    <source>
        <dbReference type="Google" id="ProtNLM"/>
    </source>
</evidence>
<organism evidence="1 2">
    <name type="scientific">Pedobacter frigoris</name>
    <dbReference type="NCBI Taxonomy" id="2571272"/>
    <lineage>
        <taxon>Bacteria</taxon>
        <taxon>Pseudomonadati</taxon>
        <taxon>Bacteroidota</taxon>
        <taxon>Sphingobacteriia</taxon>
        <taxon>Sphingobacteriales</taxon>
        <taxon>Sphingobacteriaceae</taxon>
        <taxon>Pedobacter</taxon>
    </lineage>
</organism>
<evidence type="ECO:0000313" key="1">
    <source>
        <dbReference type="EMBL" id="TKC09739.1"/>
    </source>
</evidence>
<dbReference type="EMBL" id="SWBQ01000001">
    <property type="protein sequence ID" value="TKC09739.1"/>
    <property type="molecule type" value="Genomic_DNA"/>
</dbReference>
<evidence type="ECO:0000313" key="2">
    <source>
        <dbReference type="Proteomes" id="UP000307244"/>
    </source>
</evidence>